<evidence type="ECO:0000256" key="1">
    <source>
        <dbReference type="SAM" id="MobiDB-lite"/>
    </source>
</evidence>
<dbReference type="AlphaFoldDB" id="A0A4S8M1A8"/>
<proteinExistence type="predicted"/>
<dbReference type="OrthoDB" id="2799639at2759"/>
<accession>A0A4S8M1A8</accession>
<dbReference type="EMBL" id="ML179190">
    <property type="protein sequence ID" value="THU95859.1"/>
    <property type="molecule type" value="Genomic_DNA"/>
</dbReference>
<reference evidence="3 4" key="1">
    <citation type="journal article" date="2019" name="Nat. Ecol. Evol.">
        <title>Megaphylogeny resolves global patterns of mushroom evolution.</title>
        <authorList>
            <person name="Varga T."/>
            <person name="Krizsan K."/>
            <person name="Foldi C."/>
            <person name="Dima B."/>
            <person name="Sanchez-Garcia M."/>
            <person name="Sanchez-Ramirez S."/>
            <person name="Szollosi G.J."/>
            <person name="Szarkandi J.G."/>
            <person name="Papp V."/>
            <person name="Albert L."/>
            <person name="Andreopoulos W."/>
            <person name="Angelini C."/>
            <person name="Antonin V."/>
            <person name="Barry K.W."/>
            <person name="Bougher N.L."/>
            <person name="Buchanan P."/>
            <person name="Buyck B."/>
            <person name="Bense V."/>
            <person name="Catcheside P."/>
            <person name="Chovatia M."/>
            <person name="Cooper J."/>
            <person name="Damon W."/>
            <person name="Desjardin D."/>
            <person name="Finy P."/>
            <person name="Geml J."/>
            <person name="Haridas S."/>
            <person name="Hughes K."/>
            <person name="Justo A."/>
            <person name="Karasinski D."/>
            <person name="Kautmanova I."/>
            <person name="Kiss B."/>
            <person name="Kocsube S."/>
            <person name="Kotiranta H."/>
            <person name="LaButti K.M."/>
            <person name="Lechner B.E."/>
            <person name="Liimatainen K."/>
            <person name="Lipzen A."/>
            <person name="Lukacs Z."/>
            <person name="Mihaltcheva S."/>
            <person name="Morgado L.N."/>
            <person name="Niskanen T."/>
            <person name="Noordeloos M.E."/>
            <person name="Ohm R.A."/>
            <person name="Ortiz-Santana B."/>
            <person name="Ovrebo C."/>
            <person name="Racz N."/>
            <person name="Riley R."/>
            <person name="Savchenko A."/>
            <person name="Shiryaev A."/>
            <person name="Soop K."/>
            <person name="Spirin V."/>
            <person name="Szebenyi C."/>
            <person name="Tomsovsky M."/>
            <person name="Tulloss R.E."/>
            <person name="Uehling J."/>
            <person name="Grigoriev I.V."/>
            <person name="Vagvolgyi C."/>
            <person name="Papp T."/>
            <person name="Martin F.M."/>
            <person name="Miettinen O."/>
            <person name="Hibbett D.S."/>
            <person name="Nagy L.G."/>
        </authorList>
    </citation>
    <scope>NUCLEOTIDE SEQUENCE [LARGE SCALE GENOMIC DNA]</scope>
    <source>
        <strain evidence="3 4">CBS 962.96</strain>
    </source>
</reference>
<keyword evidence="2" id="KW-0732">Signal</keyword>
<evidence type="ECO:0000313" key="3">
    <source>
        <dbReference type="EMBL" id="THU95859.1"/>
    </source>
</evidence>
<name>A0A4S8M1A8_DENBC</name>
<feature type="region of interest" description="Disordered" evidence="1">
    <location>
        <begin position="55"/>
        <end position="118"/>
    </location>
</feature>
<feature type="region of interest" description="Disordered" evidence="1">
    <location>
        <begin position="388"/>
        <end position="432"/>
    </location>
</feature>
<feature type="chain" id="PRO_5020502937" evidence="2">
    <location>
        <begin position="25"/>
        <end position="691"/>
    </location>
</feature>
<feature type="signal peptide" evidence="2">
    <location>
        <begin position="1"/>
        <end position="24"/>
    </location>
</feature>
<feature type="compositionally biased region" description="Basic and acidic residues" evidence="1">
    <location>
        <begin position="72"/>
        <end position="86"/>
    </location>
</feature>
<evidence type="ECO:0000313" key="4">
    <source>
        <dbReference type="Proteomes" id="UP000297245"/>
    </source>
</evidence>
<feature type="compositionally biased region" description="Basic residues" evidence="1">
    <location>
        <begin position="96"/>
        <end position="109"/>
    </location>
</feature>
<sequence>MSPPSEAALSVVLLPSEIALLVQALRRTSQTDQETELSSSLQLLLEKENTSLPYAEDDSLSDLSALTDTDTDDYRSDPSIPIHKETIQGSGAPKVSVHRQQKNLKRKKPVGGEEGNGERERFVNAWPWPPCTRNGKRARMGQPEYEESEEVYQPPNPCLDQAEDLIMRLTSGCRSSIFDEECQLWISSFNDNLTQKPWFDCQHALSEQTLSSLGDRCSRSETQGVFGQFQIILSELFFTAKFNSILADQPTPLGSCPNAQIVIDDLMIQNPLLPERHIKDWRSRGIHWVNLIKEKLLPLLVKLCVDMSSLRVPTFFSSEQTTSLNIEESFQAWDISSSDKYFNSFIQHSVLLLQRDKTLWEPVFPSDVTYDEPSIRLDRINKSYLRTTGNLSMPRGEGEEGGEGGGGGGGGVAPSTRGEEVSRAAPSTSRRGDLTLDNSNFIQFPIPFRFSFNQKIPYPKEHYSKIAWADQQREKALKALEPSSIEEFQRKIQANFNEKAVAKKGKGSSWIKLKRELIKGKEIQVNGEDGIVFNVDSTMPDHLKSNLLDLLNLALRGYSSDDQLTDKDTSNNPEFTALHFSYYSKYGTEGTFVPTNIHPHKLKNKNAQKTNHSQFMTRESNDMRDHPVQYKMICDALEPVLKWVVEKRLKRHPDLFADIRAEIDIFPLQDANPVHPFSSFVINLNVKTQPH</sequence>
<gene>
    <name evidence="3" type="ORF">K435DRAFT_859123</name>
</gene>
<evidence type="ECO:0000256" key="2">
    <source>
        <dbReference type="SAM" id="SignalP"/>
    </source>
</evidence>
<protein>
    <submittedName>
        <fullName evidence="3">Uncharacterized protein</fullName>
    </submittedName>
</protein>
<organism evidence="3 4">
    <name type="scientific">Dendrothele bispora (strain CBS 962.96)</name>
    <dbReference type="NCBI Taxonomy" id="1314807"/>
    <lineage>
        <taxon>Eukaryota</taxon>
        <taxon>Fungi</taxon>
        <taxon>Dikarya</taxon>
        <taxon>Basidiomycota</taxon>
        <taxon>Agaricomycotina</taxon>
        <taxon>Agaricomycetes</taxon>
        <taxon>Agaricomycetidae</taxon>
        <taxon>Agaricales</taxon>
        <taxon>Agaricales incertae sedis</taxon>
        <taxon>Dendrothele</taxon>
    </lineage>
</organism>
<keyword evidence="4" id="KW-1185">Reference proteome</keyword>
<dbReference type="Proteomes" id="UP000297245">
    <property type="component" value="Unassembled WGS sequence"/>
</dbReference>
<feature type="compositionally biased region" description="Gly residues" evidence="1">
    <location>
        <begin position="403"/>
        <end position="412"/>
    </location>
</feature>